<keyword evidence="2 6" id="KW-0813">Transport</keyword>
<feature type="transmembrane region" description="Helical" evidence="7">
    <location>
        <begin position="207"/>
        <end position="226"/>
    </location>
</feature>
<feature type="transmembrane region" description="Helical" evidence="7">
    <location>
        <begin position="71"/>
        <end position="94"/>
    </location>
</feature>
<sequence>MAENIVIIRENDDQNIVQGATIAQILPITATPLRNSLNSLHEQGLIEENQMKMANKIVYRLGVDELFSLQVWRASIAELLGTSILVFMIDTIVISSFETTTKTPNIVISCFIALIITILLLATAPISGGHINPAVTLSAAFVGLISFSRASVYILAQCIGAILGALALEAIISKPIISTYSLGGCTLNVIAPGPNGLTTFGLGLGQGLGLEIICTFVFLFPVWIAFDHRQAKALGPVVVCSIVGIVIGILVFVSTTVTTKRGYSGAGMNPARCIGPAIVRGGHLWTGHWVFWVGPMIACVVFYVYTLVIPKEHFKARVNKK</sequence>
<evidence type="ECO:0000256" key="5">
    <source>
        <dbReference type="ARBA" id="ARBA00023136"/>
    </source>
</evidence>
<evidence type="ECO:0000256" key="3">
    <source>
        <dbReference type="ARBA" id="ARBA00022692"/>
    </source>
</evidence>
<proteinExistence type="inferred from homology"/>
<organism evidence="8 9">
    <name type="scientific">Saponaria officinalis</name>
    <name type="common">Common soapwort</name>
    <name type="synonym">Lychnis saponaria</name>
    <dbReference type="NCBI Taxonomy" id="3572"/>
    <lineage>
        <taxon>Eukaryota</taxon>
        <taxon>Viridiplantae</taxon>
        <taxon>Streptophyta</taxon>
        <taxon>Embryophyta</taxon>
        <taxon>Tracheophyta</taxon>
        <taxon>Spermatophyta</taxon>
        <taxon>Magnoliopsida</taxon>
        <taxon>eudicotyledons</taxon>
        <taxon>Gunneridae</taxon>
        <taxon>Pentapetalae</taxon>
        <taxon>Caryophyllales</taxon>
        <taxon>Caryophyllaceae</taxon>
        <taxon>Caryophylleae</taxon>
        <taxon>Saponaria</taxon>
    </lineage>
</organism>
<dbReference type="InterPro" id="IPR023271">
    <property type="entry name" value="Aquaporin-like"/>
</dbReference>
<dbReference type="PRINTS" id="PR00783">
    <property type="entry name" value="MINTRINSICP"/>
</dbReference>
<evidence type="ECO:0000256" key="1">
    <source>
        <dbReference type="ARBA" id="ARBA00004141"/>
    </source>
</evidence>
<keyword evidence="9" id="KW-1185">Reference proteome</keyword>
<gene>
    <name evidence="8" type="ORF">RND81_14G216000</name>
</gene>
<reference evidence="8" key="1">
    <citation type="submission" date="2024-03" db="EMBL/GenBank/DDBJ databases">
        <title>WGS assembly of Saponaria officinalis var. Norfolk2.</title>
        <authorList>
            <person name="Jenkins J."/>
            <person name="Shu S."/>
            <person name="Grimwood J."/>
            <person name="Barry K."/>
            <person name="Goodstein D."/>
            <person name="Schmutz J."/>
            <person name="Leebens-Mack J."/>
            <person name="Osbourn A."/>
        </authorList>
    </citation>
    <scope>NUCLEOTIDE SEQUENCE [LARGE SCALE GENOMIC DNA]</scope>
    <source>
        <strain evidence="8">JIC</strain>
    </source>
</reference>
<evidence type="ECO:0000256" key="4">
    <source>
        <dbReference type="ARBA" id="ARBA00022989"/>
    </source>
</evidence>
<evidence type="ECO:0000256" key="2">
    <source>
        <dbReference type="ARBA" id="ARBA00022448"/>
    </source>
</evidence>
<feature type="transmembrane region" description="Helical" evidence="7">
    <location>
        <begin position="289"/>
        <end position="308"/>
    </location>
</feature>
<evidence type="ECO:0000313" key="9">
    <source>
        <dbReference type="Proteomes" id="UP001443914"/>
    </source>
</evidence>
<dbReference type="PANTHER" id="PTHR47002:SF2">
    <property type="entry name" value="AQUAPORIN AQPAE.A-LIKE"/>
    <property type="match status" value="1"/>
</dbReference>
<keyword evidence="4 7" id="KW-1133">Transmembrane helix</keyword>
<feature type="transmembrane region" description="Helical" evidence="7">
    <location>
        <begin position="130"/>
        <end position="147"/>
    </location>
</feature>
<keyword evidence="5 7" id="KW-0472">Membrane</keyword>
<evidence type="ECO:0000256" key="7">
    <source>
        <dbReference type="SAM" id="Phobius"/>
    </source>
</evidence>
<comment type="similarity">
    <text evidence="6">Belongs to the MIP/aquaporin (TC 1.A.8) family.</text>
</comment>
<comment type="subcellular location">
    <subcellularLocation>
        <location evidence="1">Membrane</location>
        <topology evidence="1">Multi-pass membrane protein</topology>
    </subcellularLocation>
</comment>
<evidence type="ECO:0000313" key="8">
    <source>
        <dbReference type="EMBL" id="KAK9666851.1"/>
    </source>
</evidence>
<feature type="transmembrane region" description="Helical" evidence="7">
    <location>
        <begin position="154"/>
        <end position="172"/>
    </location>
</feature>
<comment type="caution">
    <text evidence="8">The sequence shown here is derived from an EMBL/GenBank/DDBJ whole genome shotgun (WGS) entry which is preliminary data.</text>
</comment>
<dbReference type="PROSITE" id="PS00221">
    <property type="entry name" value="MIP"/>
    <property type="match status" value="1"/>
</dbReference>
<dbReference type="InterPro" id="IPR022357">
    <property type="entry name" value="MIP_CS"/>
</dbReference>
<feature type="transmembrane region" description="Helical" evidence="7">
    <location>
        <begin position="106"/>
        <end position="124"/>
    </location>
</feature>
<dbReference type="InterPro" id="IPR000425">
    <property type="entry name" value="MIP"/>
</dbReference>
<dbReference type="EMBL" id="JBDFQZ010000014">
    <property type="protein sequence ID" value="KAK9666851.1"/>
    <property type="molecule type" value="Genomic_DNA"/>
</dbReference>
<keyword evidence="3 6" id="KW-0812">Transmembrane</keyword>
<protein>
    <submittedName>
        <fullName evidence="8">Uncharacterized protein</fullName>
    </submittedName>
</protein>
<dbReference type="Proteomes" id="UP001443914">
    <property type="component" value="Unassembled WGS sequence"/>
</dbReference>
<feature type="transmembrane region" description="Helical" evidence="7">
    <location>
        <begin position="233"/>
        <end position="253"/>
    </location>
</feature>
<evidence type="ECO:0000256" key="6">
    <source>
        <dbReference type="RuleBase" id="RU000477"/>
    </source>
</evidence>
<dbReference type="GO" id="GO:0016020">
    <property type="term" value="C:membrane"/>
    <property type="evidence" value="ECO:0007669"/>
    <property type="project" value="UniProtKB-SubCell"/>
</dbReference>
<accession>A0AAW1GSV6</accession>
<dbReference type="Pfam" id="PF00230">
    <property type="entry name" value="MIP"/>
    <property type="match status" value="1"/>
</dbReference>
<dbReference type="Gene3D" id="1.20.1080.10">
    <property type="entry name" value="Glycerol uptake facilitator protein"/>
    <property type="match status" value="1"/>
</dbReference>
<dbReference type="PANTHER" id="PTHR47002">
    <property type="entry name" value="AQUAPORIN-LIKE"/>
    <property type="match status" value="1"/>
</dbReference>
<dbReference type="SUPFAM" id="SSF81338">
    <property type="entry name" value="Aquaporin-like"/>
    <property type="match status" value="1"/>
</dbReference>
<dbReference type="GO" id="GO:0015267">
    <property type="term" value="F:channel activity"/>
    <property type="evidence" value="ECO:0007669"/>
    <property type="project" value="InterPro"/>
</dbReference>
<name>A0AAW1GSV6_SAPOF</name>
<dbReference type="AlphaFoldDB" id="A0AAW1GSV6"/>